<name>A0ABV3FBU0_9NOCA</name>
<evidence type="ECO:0000313" key="2">
    <source>
        <dbReference type="Proteomes" id="UP001551658"/>
    </source>
</evidence>
<dbReference type="RefSeq" id="WP_357981186.1">
    <property type="nucleotide sequence ID" value="NZ_JBFAIH010000012.1"/>
</dbReference>
<organism evidence="1 2">
    <name type="scientific">Nocardia fusca</name>
    <dbReference type="NCBI Taxonomy" id="941183"/>
    <lineage>
        <taxon>Bacteria</taxon>
        <taxon>Bacillati</taxon>
        <taxon>Actinomycetota</taxon>
        <taxon>Actinomycetes</taxon>
        <taxon>Mycobacteriales</taxon>
        <taxon>Nocardiaceae</taxon>
        <taxon>Nocardia</taxon>
    </lineage>
</organism>
<dbReference type="EMBL" id="JBFAIH010000012">
    <property type="protein sequence ID" value="MEV0365165.1"/>
    <property type="molecule type" value="Genomic_DNA"/>
</dbReference>
<reference evidence="1 2" key="1">
    <citation type="submission" date="2024-06" db="EMBL/GenBank/DDBJ databases">
        <title>The Natural Products Discovery Center: Release of the First 8490 Sequenced Strains for Exploring Actinobacteria Biosynthetic Diversity.</title>
        <authorList>
            <person name="Kalkreuter E."/>
            <person name="Kautsar S.A."/>
            <person name="Yang D."/>
            <person name="Bader C.D."/>
            <person name="Teijaro C.N."/>
            <person name="Fluegel L."/>
            <person name="Davis C.M."/>
            <person name="Simpson J.R."/>
            <person name="Lauterbach L."/>
            <person name="Steele A.D."/>
            <person name="Gui C."/>
            <person name="Meng S."/>
            <person name="Li G."/>
            <person name="Viehrig K."/>
            <person name="Ye F."/>
            <person name="Su P."/>
            <person name="Kiefer A.F."/>
            <person name="Nichols A."/>
            <person name="Cepeda A.J."/>
            <person name="Yan W."/>
            <person name="Fan B."/>
            <person name="Jiang Y."/>
            <person name="Adhikari A."/>
            <person name="Zheng C.-J."/>
            <person name="Schuster L."/>
            <person name="Cowan T.M."/>
            <person name="Smanski M.J."/>
            <person name="Chevrette M.G."/>
            <person name="De Carvalho L.P.S."/>
            <person name="Shen B."/>
        </authorList>
    </citation>
    <scope>NUCLEOTIDE SEQUENCE [LARGE SCALE GENOMIC DNA]</scope>
    <source>
        <strain evidence="1 2">NPDC050671</strain>
    </source>
</reference>
<accession>A0ABV3FBU0</accession>
<dbReference type="Proteomes" id="UP001551658">
    <property type="component" value="Unassembled WGS sequence"/>
</dbReference>
<protein>
    <submittedName>
        <fullName evidence="1">Uncharacterized protein</fullName>
    </submittedName>
</protein>
<sequence>MAEIILAAVEARKLYETTHPVMAHAAQERIDAILESFGSSAA</sequence>
<comment type="caution">
    <text evidence="1">The sequence shown here is derived from an EMBL/GenBank/DDBJ whole genome shotgun (WGS) entry which is preliminary data.</text>
</comment>
<keyword evidence="2" id="KW-1185">Reference proteome</keyword>
<evidence type="ECO:0000313" key="1">
    <source>
        <dbReference type="EMBL" id="MEV0365165.1"/>
    </source>
</evidence>
<proteinExistence type="predicted"/>
<gene>
    <name evidence="1" type="ORF">AB0H72_20930</name>
</gene>